<accession>A0AAV0NLT9</accession>
<organism evidence="2 3">
    <name type="scientific">Linum tenue</name>
    <dbReference type="NCBI Taxonomy" id="586396"/>
    <lineage>
        <taxon>Eukaryota</taxon>
        <taxon>Viridiplantae</taxon>
        <taxon>Streptophyta</taxon>
        <taxon>Embryophyta</taxon>
        <taxon>Tracheophyta</taxon>
        <taxon>Spermatophyta</taxon>
        <taxon>Magnoliopsida</taxon>
        <taxon>eudicotyledons</taxon>
        <taxon>Gunneridae</taxon>
        <taxon>Pentapetalae</taxon>
        <taxon>rosids</taxon>
        <taxon>fabids</taxon>
        <taxon>Malpighiales</taxon>
        <taxon>Linaceae</taxon>
        <taxon>Linum</taxon>
    </lineage>
</organism>
<dbReference type="PANTHER" id="PTHR37766">
    <property type="entry name" value="OS01G0897100 PROTEIN"/>
    <property type="match status" value="1"/>
</dbReference>
<dbReference type="AlphaFoldDB" id="A0AAV0NLT9"/>
<evidence type="ECO:0000313" key="3">
    <source>
        <dbReference type="Proteomes" id="UP001154282"/>
    </source>
</evidence>
<keyword evidence="3" id="KW-1185">Reference proteome</keyword>
<feature type="region of interest" description="Disordered" evidence="1">
    <location>
        <begin position="414"/>
        <end position="442"/>
    </location>
</feature>
<feature type="compositionally biased region" description="Basic residues" evidence="1">
    <location>
        <begin position="427"/>
        <end position="442"/>
    </location>
</feature>
<sequence length="509" mass="58534">MVQLLLSKPNSSGDCDGDNELGERWVSVLNQLGSVLWSLMTASGRSEARLWLCNTIGGIESITPSQQRDIFVKLLRTKPTQVGIATQLLQMIFTKRPHRAGGIVSKRSHVLERFFQGNSMRISEWFSNFANGAGLEHKKGAKALFQFAFVNRDICWEELEWRGKHGQSPAVVATKPHYLLDLDVHQTVENFIKHVPEFWSSTEFQESLKDGEIIEIDRKYFLDFFVRLMFKDDSKDVWDLVNEFLMEEPFSSLCHHLLIVLEEKEFSSFLELLPRNLKPRSEEGGVLSWLEIILSENVGSIDRVLLVNGVINHGRHLLRLLREEDIEEQRSEIEDIISKMCRILSDANTLSPLLRECLKEKKTREEVIKLLGIQSWVIQYLLSEECRKLEAWESLFSNNGIGFRRTNKYGLINEDSEPELGSGESTKRKKHKKKERRKKRRRNFDDDNDELLEYNSLNDFGAGVEAADGSSWLLSTDNYSASLTNADLPEHISKLCFSTWMKLASSYLA</sequence>
<dbReference type="Proteomes" id="UP001154282">
    <property type="component" value="Unassembled WGS sequence"/>
</dbReference>
<dbReference type="EMBL" id="CAMGYJ010000008">
    <property type="protein sequence ID" value="CAI0459481.1"/>
    <property type="molecule type" value="Genomic_DNA"/>
</dbReference>
<protein>
    <submittedName>
        <fullName evidence="2">Uncharacterized protein</fullName>
    </submittedName>
</protein>
<evidence type="ECO:0000313" key="2">
    <source>
        <dbReference type="EMBL" id="CAI0459481.1"/>
    </source>
</evidence>
<proteinExistence type="predicted"/>
<name>A0AAV0NLT9_9ROSI</name>
<reference evidence="2" key="1">
    <citation type="submission" date="2022-08" db="EMBL/GenBank/DDBJ databases">
        <authorList>
            <person name="Gutierrez-Valencia J."/>
        </authorList>
    </citation>
    <scope>NUCLEOTIDE SEQUENCE</scope>
</reference>
<dbReference type="PANTHER" id="PTHR37766:SF1">
    <property type="entry name" value="OS01G0897100 PROTEIN"/>
    <property type="match status" value="1"/>
</dbReference>
<gene>
    <name evidence="2" type="ORF">LITE_LOCUS34029</name>
</gene>
<evidence type="ECO:0000256" key="1">
    <source>
        <dbReference type="SAM" id="MobiDB-lite"/>
    </source>
</evidence>
<comment type="caution">
    <text evidence="2">The sequence shown here is derived from an EMBL/GenBank/DDBJ whole genome shotgun (WGS) entry which is preliminary data.</text>
</comment>